<proteinExistence type="predicted"/>
<feature type="region of interest" description="Disordered" evidence="1">
    <location>
        <begin position="21"/>
        <end position="138"/>
    </location>
</feature>
<keyword evidence="2" id="KW-1133">Transmembrane helix</keyword>
<keyword evidence="4" id="KW-1185">Reference proteome</keyword>
<dbReference type="Proteomes" id="UP000762676">
    <property type="component" value="Unassembled WGS sequence"/>
</dbReference>
<gene>
    <name evidence="3" type="ORF">ElyMa_003899400</name>
</gene>
<organism evidence="3 4">
    <name type="scientific">Elysia marginata</name>
    <dbReference type="NCBI Taxonomy" id="1093978"/>
    <lineage>
        <taxon>Eukaryota</taxon>
        <taxon>Metazoa</taxon>
        <taxon>Spiralia</taxon>
        <taxon>Lophotrochozoa</taxon>
        <taxon>Mollusca</taxon>
        <taxon>Gastropoda</taxon>
        <taxon>Heterobranchia</taxon>
        <taxon>Euthyneura</taxon>
        <taxon>Panpulmonata</taxon>
        <taxon>Sacoglossa</taxon>
        <taxon>Placobranchoidea</taxon>
        <taxon>Plakobranchidae</taxon>
        <taxon>Elysia</taxon>
    </lineage>
</organism>
<keyword evidence="2" id="KW-0472">Membrane</keyword>
<name>A0AAV4FN08_9GAST</name>
<keyword evidence="2" id="KW-0812">Transmembrane</keyword>
<evidence type="ECO:0000313" key="3">
    <source>
        <dbReference type="EMBL" id="GFR74697.1"/>
    </source>
</evidence>
<accession>A0AAV4FN08</accession>
<sequence>MRMQGCAIHYCAESGSLRATELPNVRKPPFSLEPPETDQGPQLLFDQASKSWVPKSDVQLARGPDQTEPNQQQPSQQSLSNVQSLQKPDKQSLSQVKFLKKPSQQDLPKVQSQQKPDLVSGQSGPIQKASGPIQDRPQRHGYIKMRPEEFAGLIVGLVSLVALTIAVSAYIVHMKTNKENIPHTEVTPLRPNGSLNPSFQQIESSVSPSQVCSQSMEYSVPTTDF</sequence>
<feature type="compositionally biased region" description="Low complexity" evidence="1">
    <location>
        <begin position="69"/>
        <end position="86"/>
    </location>
</feature>
<reference evidence="3 4" key="1">
    <citation type="journal article" date="2021" name="Elife">
        <title>Chloroplast acquisition without the gene transfer in kleptoplastic sea slugs, Plakobranchus ocellatus.</title>
        <authorList>
            <person name="Maeda T."/>
            <person name="Takahashi S."/>
            <person name="Yoshida T."/>
            <person name="Shimamura S."/>
            <person name="Takaki Y."/>
            <person name="Nagai Y."/>
            <person name="Toyoda A."/>
            <person name="Suzuki Y."/>
            <person name="Arimoto A."/>
            <person name="Ishii H."/>
            <person name="Satoh N."/>
            <person name="Nishiyama T."/>
            <person name="Hasebe M."/>
            <person name="Maruyama T."/>
            <person name="Minagawa J."/>
            <person name="Obokata J."/>
            <person name="Shigenobu S."/>
        </authorList>
    </citation>
    <scope>NUCLEOTIDE SEQUENCE [LARGE SCALE GENOMIC DNA]</scope>
</reference>
<evidence type="ECO:0000256" key="1">
    <source>
        <dbReference type="SAM" id="MobiDB-lite"/>
    </source>
</evidence>
<evidence type="ECO:0000256" key="2">
    <source>
        <dbReference type="SAM" id="Phobius"/>
    </source>
</evidence>
<dbReference type="EMBL" id="BMAT01007937">
    <property type="protein sequence ID" value="GFR74697.1"/>
    <property type="molecule type" value="Genomic_DNA"/>
</dbReference>
<dbReference type="AlphaFoldDB" id="A0AAV4FN08"/>
<feature type="transmembrane region" description="Helical" evidence="2">
    <location>
        <begin position="150"/>
        <end position="172"/>
    </location>
</feature>
<evidence type="ECO:0000313" key="4">
    <source>
        <dbReference type="Proteomes" id="UP000762676"/>
    </source>
</evidence>
<protein>
    <submittedName>
        <fullName evidence="3">Uncharacterized protein</fullName>
    </submittedName>
</protein>
<comment type="caution">
    <text evidence="3">The sequence shown here is derived from an EMBL/GenBank/DDBJ whole genome shotgun (WGS) entry which is preliminary data.</text>
</comment>
<feature type="compositionally biased region" description="Polar residues" evidence="1">
    <location>
        <begin position="102"/>
        <end position="125"/>
    </location>
</feature>